<dbReference type="SUPFAM" id="SSF48264">
    <property type="entry name" value="Cytochrome P450"/>
    <property type="match status" value="1"/>
</dbReference>
<sequence>MYLLLSTAGLAAAVTSAVVFLGYLMKQGRRQTETSTKTFGVVHLKHDVYFGSFRFFYRPAYFLSEAIEAACDAMVAFKIRSNNIIILRGLAGRDAFYSKVYPQLMRDTATLMTTSMGEHGTVDLFDALDQIIFALAVRLGSCVEFSEDSQKIKKLRQIFKDLEAGSSPSAILFPSLPTPSRISRTLAGIKMYNMINEVIQARKRHDRREDDTLQALIDGNYSPTDITRFIATLIFAAISNTGNTLGWVLVHLEKHPDVKDQVIQELQKLSLNPEIYMEDFEGATPSIEPCINETLRLVLNGTFVRKNIGDELIVDGVRIQHGTYLMYPTTDLHFHPRFYPNPYQFDPMRFDPQVVEERKEAGLTFLAWGAARHICTGKRSAILLMKMVLVQLATYDFTLVDSKGSPLENIPPPAYDTLFKVCQPGRKDRVFLKYQKRR</sequence>
<dbReference type="GO" id="GO:0016125">
    <property type="term" value="P:sterol metabolic process"/>
    <property type="evidence" value="ECO:0007669"/>
    <property type="project" value="TreeGrafter"/>
</dbReference>
<comment type="caution">
    <text evidence="9">The sequence shown here is derived from an EMBL/GenBank/DDBJ whole genome shotgun (WGS) entry which is preliminary data.</text>
</comment>
<evidence type="ECO:0008006" key="11">
    <source>
        <dbReference type="Google" id="ProtNLM"/>
    </source>
</evidence>
<keyword evidence="7" id="KW-0503">Monooxygenase</keyword>
<accession>A0AAV5AA67</accession>
<keyword evidence="4 8" id="KW-0479">Metal-binding</keyword>
<evidence type="ECO:0000256" key="4">
    <source>
        <dbReference type="ARBA" id="ARBA00022723"/>
    </source>
</evidence>
<keyword evidence="10" id="KW-1185">Reference proteome</keyword>
<protein>
    <recommendedName>
        <fullName evidence="11">Cytochrome P450</fullName>
    </recommendedName>
</protein>
<dbReference type="InterPro" id="IPR002403">
    <property type="entry name" value="Cyt_P450_E_grp-IV"/>
</dbReference>
<dbReference type="Pfam" id="PF00067">
    <property type="entry name" value="p450"/>
    <property type="match status" value="1"/>
</dbReference>
<evidence type="ECO:0000256" key="5">
    <source>
        <dbReference type="ARBA" id="ARBA00023002"/>
    </source>
</evidence>
<evidence type="ECO:0000256" key="3">
    <source>
        <dbReference type="ARBA" id="ARBA00022617"/>
    </source>
</evidence>
<evidence type="ECO:0000256" key="7">
    <source>
        <dbReference type="ARBA" id="ARBA00023033"/>
    </source>
</evidence>
<dbReference type="Proteomes" id="UP001050691">
    <property type="component" value="Unassembled WGS sequence"/>
</dbReference>
<evidence type="ECO:0000256" key="1">
    <source>
        <dbReference type="ARBA" id="ARBA00001971"/>
    </source>
</evidence>
<keyword evidence="3 8" id="KW-0349">Heme</keyword>
<dbReference type="GO" id="GO:0020037">
    <property type="term" value="F:heme binding"/>
    <property type="evidence" value="ECO:0007669"/>
    <property type="project" value="InterPro"/>
</dbReference>
<dbReference type="InterPro" id="IPR036396">
    <property type="entry name" value="Cyt_P450_sf"/>
</dbReference>
<feature type="binding site" description="axial binding residue" evidence="8">
    <location>
        <position position="375"/>
    </location>
    <ligand>
        <name>heme</name>
        <dbReference type="ChEBI" id="CHEBI:30413"/>
    </ligand>
    <ligandPart>
        <name>Fe</name>
        <dbReference type="ChEBI" id="CHEBI:18248"/>
    </ligandPart>
</feature>
<comment type="similarity">
    <text evidence="2">Belongs to the cytochrome P450 family.</text>
</comment>
<dbReference type="PRINTS" id="PR00465">
    <property type="entry name" value="EP450IV"/>
</dbReference>
<dbReference type="InterPro" id="IPR001128">
    <property type="entry name" value="Cyt_P450"/>
</dbReference>
<dbReference type="PANTHER" id="PTHR24286:SF24">
    <property type="entry name" value="LANOSTEROL 14-ALPHA DEMETHYLASE"/>
    <property type="match status" value="1"/>
</dbReference>
<gene>
    <name evidence="9" type="ORF">Clacol_004824</name>
</gene>
<dbReference type="AlphaFoldDB" id="A0AAV5AA67"/>
<evidence type="ECO:0000256" key="8">
    <source>
        <dbReference type="PIRSR" id="PIRSR602403-1"/>
    </source>
</evidence>
<keyword evidence="5" id="KW-0560">Oxidoreductase</keyword>
<evidence type="ECO:0000256" key="2">
    <source>
        <dbReference type="ARBA" id="ARBA00010617"/>
    </source>
</evidence>
<dbReference type="Gene3D" id="1.10.630.10">
    <property type="entry name" value="Cytochrome P450"/>
    <property type="match status" value="1"/>
</dbReference>
<evidence type="ECO:0000313" key="9">
    <source>
        <dbReference type="EMBL" id="GJJ10597.1"/>
    </source>
</evidence>
<dbReference type="EMBL" id="BPWL01000005">
    <property type="protein sequence ID" value="GJJ10597.1"/>
    <property type="molecule type" value="Genomic_DNA"/>
</dbReference>
<proteinExistence type="inferred from homology"/>
<organism evidence="9 10">
    <name type="scientific">Clathrus columnatus</name>
    <dbReference type="NCBI Taxonomy" id="1419009"/>
    <lineage>
        <taxon>Eukaryota</taxon>
        <taxon>Fungi</taxon>
        <taxon>Dikarya</taxon>
        <taxon>Basidiomycota</taxon>
        <taxon>Agaricomycotina</taxon>
        <taxon>Agaricomycetes</taxon>
        <taxon>Phallomycetidae</taxon>
        <taxon>Phallales</taxon>
        <taxon>Clathraceae</taxon>
        <taxon>Clathrus</taxon>
    </lineage>
</organism>
<comment type="cofactor">
    <cofactor evidence="1 8">
        <name>heme</name>
        <dbReference type="ChEBI" id="CHEBI:30413"/>
    </cofactor>
</comment>
<evidence type="ECO:0000313" key="10">
    <source>
        <dbReference type="Proteomes" id="UP001050691"/>
    </source>
</evidence>
<reference evidence="9" key="1">
    <citation type="submission" date="2021-10" db="EMBL/GenBank/DDBJ databases">
        <title>De novo Genome Assembly of Clathrus columnatus (Basidiomycota, Fungi) Using Illumina and Nanopore Sequence Data.</title>
        <authorList>
            <person name="Ogiso-Tanaka E."/>
            <person name="Itagaki H."/>
            <person name="Hosoya T."/>
            <person name="Hosaka K."/>
        </authorList>
    </citation>
    <scope>NUCLEOTIDE SEQUENCE</scope>
    <source>
        <strain evidence="9">MO-923</strain>
    </source>
</reference>
<dbReference type="GO" id="GO:0004497">
    <property type="term" value="F:monooxygenase activity"/>
    <property type="evidence" value="ECO:0007669"/>
    <property type="project" value="UniProtKB-KW"/>
</dbReference>
<dbReference type="GO" id="GO:0016705">
    <property type="term" value="F:oxidoreductase activity, acting on paired donors, with incorporation or reduction of molecular oxygen"/>
    <property type="evidence" value="ECO:0007669"/>
    <property type="project" value="InterPro"/>
</dbReference>
<dbReference type="GO" id="GO:0005506">
    <property type="term" value="F:iron ion binding"/>
    <property type="evidence" value="ECO:0007669"/>
    <property type="project" value="InterPro"/>
</dbReference>
<name>A0AAV5AA67_9AGAM</name>
<keyword evidence="6 8" id="KW-0408">Iron</keyword>
<evidence type="ECO:0000256" key="6">
    <source>
        <dbReference type="ARBA" id="ARBA00023004"/>
    </source>
</evidence>
<dbReference type="PANTHER" id="PTHR24286">
    <property type="entry name" value="CYTOCHROME P450 26"/>
    <property type="match status" value="1"/>
</dbReference>